<dbReference type="AlphaFoldDB" id="A0A562S800"/>
<keyword evidence="3" id="KW-1185">Reference proteome</keyword>
<dbReference type="NCBIfam" id="NF033559">
    <property type="entry name" value="transpos_IS1634"/>
    <property type="match status" value="1"/>
</dbReference>
<gene>
    <name evidence="2" type="ORF">LZ24_00319</name>
</gene>
<dbReference type="Pfam" id="PF01609">
    <property type="entry name" value="DDE_Tnp_1"/>
    <property type="match status" value="1"/>
</dbReference>
<protein>
    <submittedName>
        <fullName evidence="2">IS4 family transposase</fullName>
    </submittedName>
</protein>
<organism evidence="2 3">
    <name type="scientific">Desulfobotulus alkaliphilus</name>
    <dbReference type="NCBI Taxonomy" id="622671"/>
    <lineage>
        <taxon>Bacteria</taxon>
        <taxon>Pseudomonadati</taxon>
        <taxon>Thermodesulfobacteriota</taxon>
        <taxon>Desulfobacteria</taxon>
        <taxon>Desulfobacterales</taxon>
        <taxon>Desulfobacteraceae</taxon>
        <taxon>Desulfobotulus</taxon>
    </lineage>
</organism>
<dbReference type="EMBL" id="VLLC01000001">
    <property type="protein sequence ID" value="TWI77509.1"/>
    <property type="molecule type" value="Genomic_DNA"/>
</dbReference>
<dbReference type="InterPro" id="IPR002559">
    <property type="entry name" value="Transposase_11"/>
</dbReference>
<name>A0A562S800_9BACT</name>
<dbReference type="GO" id="GO:0003677">
    <property type="term" value="F:DNA binding"/>
    <property type="evidence" value="ECO:0007669"/>
    <property type="project" value="InterPro"/>
</dbReference>
<dbReference type="InterPro" id="IPR047654">
    <property type="entry name" value="IS1634_transpos"/>
</dbReference>
<dbReference type="RefSeq" id="WP_144681613.1">
    <property type="nucleotide sequence ID" value="NZ_VLLC01000001.1"/>
</dbReference>
<dbReference type="GO" id="GO:0004803">
    <property type="term" value="F:transposase activity"/>
    <property type="evidence" value="ECO:0007669"/>
    <property type="project" value="InterPro"/>
</dbReference>
<dbReference type="PANTHER" id="PTHR34614:SF2">
    <property type="entry name" value="TRANSPOSASE IS4-LIKE DOMAIN-CONTAINING PROTEIN"/>
    <property type="match status" value="1"/>
</dbReference>
<evidence type="ECO:0000313" key="3">
    <source>
        <dbReference type="Proteomes" id="UP000318307"/>
    </source>
</evidence>
<dbReference type="PANTHER" id="PTHR34614">
    <property type="match status" value="1"/>
</dbReference>
<sequence length="411" mass="47098">MFARIKKSGRYEYLQIVENKKIEGKTRQRVIATIGRMDEIKEKDQLEPLIRSLSRFSDKVLLLLSKDSVPDVDAVKIGPAMIFDRLWRELEMPQIFSELLANRKFSFNLERAVFLTVLHRLFVSGSDRNCNLWRSNHAVEEIEKIDLHHFYRAMAFLGEELKDQAGATDLTPLCTKDLIEEELFSRHRDLFTGLSLVFFDTTSIYFEGQGGNTLGERGFNKDGKPQCKQMVVGAILDDKGRPISCEMWPGNTTDVKTLLPVAKRLQERFQIQNICIVADRGMVSSQTIEEMENRDSPINYILGARMRQVKEIRDIVMADKGEFTEVLREKIKSKNPAPLEVKEVMVEDRRYIVCQNATQTKKDAATRESIIAGLEACIKKNPKNLIGNKGYARYLKVCKDGLSVDPEKIRN</sequence>
<feature type="domain" description="Transposase IS4-like" evidence="1">
    <location>
        <begin position="195"/>
        <end position="321"/>
    </location>
</feature>
<feature type="non-terminal residue" evidence="2">
    <location>
        <position position="411"/>
    </location>
</feature>
<evidence type="ECO:0000259" key="1">
    <source>
        <dbReference type="Pfam" id="PF01609"/>
    </source>
</evidence>
<reference evidence="2 3" key="1">
    <citation type="submission" date="2019-07" db="EMBL/GenBank/DDBJ databases">
        <title>Genome sequencing of 100 strains of the haloalkaliphilic chemolithoautotrophic sulfur-oxidizing bacterium Thioalkalivibrio.</title>
        <authorList>
            <person name="Muyzer G."/>
        </authorList>
    </citation>
    <scope>NUCLEOTIDE SEQUENCE [LARGE SCALE GENOMIC DNA]</scope>
    <source>
        <strain evidence="2 3">ASO4-4</strain>
    </source>
</reference>
<accession>A0A562S800</accession>
<evidence type="ECO:0000313" key="2">
    <source>
        <dbReference type="EMBL" id="TWI77509.1"/>
    </source>
</evidence>
<dbReference type="GO" id="GO:0006313">
    <property type="term" value="P:DNA transposition"/>
    <property type="evidence" value="ECO:0007669"/>
    <property type="project" value="InterPro"/>
</dbReference>
<proteinExistence type="predicted"/>
<comment type="caution">
    <text evidence="2">The sequence shown here is derived from an EMBL/GenBank/DDBJ whole genome shotgun (WGS) entry which is preliminary data.</text>
</comment>
<dbReference type="OrthoDB" id="5422918at2"/>
<dbReference type="Proteomes" id="UP000318307">
    <property type="component" value="Unassembled WGS sequence"/>
</dbReference>